<protein>
    <submittedName>
        <fullName evidence="1">Esterase</fullName>
    </submittedName>
</protein>
<dbReference type="AlphaFoldDB" id="A0A6G3XT49"/>
<evidence type="ECO:0000313" key="1">
    <source>
        <dbReference type="EMBL" id="NEE20863.1"/>
    </source>
</evidence>
<organism evidence="1">
    <name type="scientific">Streptomyces sp. SID7499</name>
    <dbReference type="NCBI Taxonomy" id="2706086"/>
    <lineage>
        <taxon>Bacteria</taxon>
        <taxon>Bacillati</taxon>
        <taxon>Actinomycetota</taxon>
        <taxon>Actinomycetes</taxon>
        <taxon>Kitasatosporales</taxon>
        <taxon>Streptomycetaceae</taxon>
        <taxon>Streptomyces</taxon>
    </lineage>
</organism>
<feature type="non-terminal residue" evidence="1">
    <location>
        <position position="1"/>
    </location>
</feature>
<sequence>QNMRMLDSADFNADKKHDLIALHVNGNVLAYPGKGNGSFGTPVISPPPAN</sequence>
<dbReference type="SUPFAM" id="SSF69318">
    <property type="entry name" value="Integrin alpha N-terminal domain"/>
    <property type="match status" value="1"/>
</dbReference>
<accession>A0A6G3XT49</accession>
<dbReference type="EMBL" id="JAAGMN010008810">
    <property type="protein sequence ID" value="NEE20863.1"/>
    <property type="molecule type" value="Genomic_DNA"/>
</dbReference>
<name>A0A6G3XT49_9ACTN</name>
<gene>
    <name evidence="1" type="ORF">G3M58_82195</name>
</gene>
<reference evidence="1" key="1">
    <citation type="submission" date="2020-01" db="EMBL/GenBank/DDBJ databases">
        <title>Insect and environment-associated Actinomycetes.</title>
        <authorList>
            <person name="Currrie C."/>
            <person name="Chevrette M."/>
            <person name="Carlson C."/>
            <person name="Stubbendieck R."/>
            <person name="Wendt-Pienkowski E."/>
        </authorList>
    </citation>
    <scope>NUCLEOTIDE SEQUENCE</scope>
    <source>
        <strain evidence="1">SID7499</strain>
    </source>
</reference>
<proteinExistence type="predicted"/>
<comment type="caution">
    <text evidence="1">The sequence shown here is derived from an EMBL/GenBank/DDBJ whole genome shotgun (WGS) entry which is preliminary data.</text>
</comment>
<dbReference type="InterPro" id="IPR028994">
    <property type="entry name" value="Integrin_alpha_N"/>
</dbReference>